<organism evidence="2 3">
    <name type="scientific">Rotaria sordida</name>
    <dbReference type="NCBI Taxonomy" id="392033"/>
    <lineage>
        <taxon>Eukaryota</taxon>
        <taxon>Metazoa</taxon>
        <taxon>Spiralia</taxon>
        <taxon>Gnathifera</taxon>
        <taxon>Rotifera</taxon>
        <taxon>Eurotatoria</taxon>
        <taxon>Bdelloidea</taxon>
        <taxon>Philodinida</taxon>
        <taxon>Philodinidae</taxon>
        <taxon>Rotaria</taxon>
    </lineage>
</organism>
<evidence type="ECO:0000313" key="3">
    <source>
        <dbReference type="Proteomes" id="UP000663874"/>
    </source>
</evidence>
<feature type="region of interest" description="Disordered" evidence="1">
    <location>
        <begin position="1"/>
        <end position="22"/>
    </location>
</feature>
<proteinExistence type="predicted"/>
<reference evidence="2" key="1">
    <citation type="submission" date="2021-02" db="EMBL/GenBank/DDBJ databases">
        <authorList>
            <person name="Nowell W R."/>
        </authorList>
    </citation>
    <scope>NUCLEOTIDE SEQUENCE</scope>
</reference>
<accession>A0A820G6L3</accession>
<dbReference type="AlphaFoldDB" id="A0A820G6L3"/>
<evidence type="ECO:0000256" key="1">
    <source>
        <dbReference type="SAM" id="MobiDB-lite"/>
    </source>
</evidence>
<feature type="region of interest" description="Disordered" evidence="1">
    <location>
        <begin position="55"/>
        <end position="86"/>
    </location>
</feature>
<dbReference type="EMBL" id="CAJOBE010026571">
    <property type="protein sequence ID" value="CAF4273545.1"/>
    <property type="molecule type" value="Genomic_DNA"/>
</dbReference>
<name>A0A820G6L3_9BILA</name>
<sequence length="101" mass="11307">MTSSATTMHAVQPNEHPYPPINQYGLVSSHDRPYAEFGHLDADTLRARFNFNFVPNPPVENTEQAQTKGSKRKHDTPSDRMNARSLTLSGLGDVPILLKEF</sequence>
<gene>
    <name evidence="2" type="ORF">FNK824_LOCUS39596</name>
</gene>
<comment type="caution">
    <text evidence="2">The sequence shown here is derived from an EMBL/GenBank/DDBJ whole genome shotgun (WGS) entry which is preliminary data.</text>
</comment>
<protein>
    <submittedName>
        <fullName evidence="2">Uncharacterized protein</fullName>
    </submittedName>
</protein>
<evidence type="ECO:0000313" key="2">
    <source>
        <dbReference type="EMBL" id="CAF4273545.1"/>
    </source>
</evidence>
<dbReference type="Proteomes" id="UP000663874">
    <property type="component" value="Unassembled WGS sequence"/>
</dbReference>